<dbReference type="EMBL" id="MHCH01000018">
    <property type="protein sequence ID" value="OGY17582.1"/>
    <property type="molecule type" value="Genomic_DNA"/>
</dbReference>
<evidence type="ECO:0000313" key="2">
    <source>
        <dbReference type="Proteomes" id="UP000177324"/>
    </source>
</evidence>
<accession>A0A1G1VQB0</accession>
<dbReference type="AlphaFoldDB" id="A0A1G1VQB0"/>
<comment type="caution">
    <text evidence="1">The sequence shown here is derived from an EMBL/GenBank/DDBJ whole genome shotgun (WGS) entry which is preliminary data.</text>
</comment>
<dbReference type="STRING" id="1797589.A2784_00530"/>
<proteinExistence type="predicted"/>
<evidence type="ECO:0000313" key="1">
    <source>
        <dbReference type="EMBL" id="OGY17582.1"/>
    </source>
</evidence>
<dbReference type="Proteomes" id="UP000177324">
    <property type="component" value="Unassembled WGS sequence"/>
</dbReference>
<protein>
    <recommendedName>
        <fullName evidence="3">Phage-Barnase-EndoU-ColicinE5/D-RelE like nuclease 2 domain-containing protein</fullName>
    </recommendedName>
</protein>
<evidence type="ECO:0008006" key="3">
    <source>
        <dbReference type="Google" id="ProtNLM"/>
    </source>
</evidence>
<organism evidence="1 2">
    <name type="scientific">Candidatus Chisholmbacteria bacterium RIFCSPHIGHO2_01_FULL_48_12</name>
    <dbReference type="NCBI Taxonomy" id="1797589"/>
    <lineage>
        <taxon>Bacteria</taxon>
        <taxon>Candidatus Chisholmiibacteriota</taxon>
    </lineage>
</organism>
<sequence>MTVKSIIQRAKDYYFNQWRGHEKTSPAFREKVYVTKLGWKHIAKHPRRLLVDKLIRLKHLSLARQVLETANTFQTTHQRGQYWYYGFRVVVDDRVVKIVVTSKGKRGRKILYSVMFKSLKKSQQKTLERHNQKLTTQFRKGRK</sequence>
<reference evidence="1 2" key="1">
    <citation type="journal article" date="2016" name="Nat. Commun.">
        <title>Thousands of microbial genomes shed light on interconnected biogeochemical processes in an aquifer system.</title>
        <authorList>
            <person name="Anantharaman K."/>
            <person name="Brown C.T."/>
            <person name="Hug L.A."/>
            <person name="Sharon I."/>
            <person name="Castelle C.J."/>
            <person name="Probst A.J."/>
            <person name="Thomas B.C."/>
            <person name="Singh A."/>
            <person name="Wilkins M.J."/>
            <person name="Karaoz U."/>
            <person name="Brodie E.L."/>
            <person name="Williams K.H."/>
            <person name="Hubbard S.S."/>
            <person name="Banfield J.F."/>
        </authorList>
    </citation>
    <scope>NUCLEOTIDE SEQUENCE [LARGE SCALE GENOMIC DNA]</scope>
</reference>
<gene>
    <name evidence="1" type="ORF">A2784_00530</name>
</gene>
<name>A0A1G1VQB0_9BACT</name>